<dbReference type="GO" id="GO:0044718">
    <property type="term" value="P:siderophore transmembrane transport"/>
    <property type="evidence" value="ECO:0007669"/>
    <property type="project" value="TreeGrafter"/>
</dbReference>
<proteinExistence type="inferred from homology"/>
<keyword evidence="2" id="KW-0812">Transmembrane</keyword>
<organism evidence="5 6">
    <name type="scientific">Capnocytophaga canimorsus</name>
    <dbReference type="NCBI Taxonomy" id="28188"/>
    <lineage>
        <taxon>Bacteria</taxon>
        <taxon>Pseudomonadati</taxon>
        <taxon>Bacteroidota</taxon>
        <taxon>Flavobacteriia</taxon>
        <taxon>Flavobacteriales</taxon>
        <taxon>Flavobacteriaceae</taxon>
        <taxon>Capnocytophaga</taxon>
    </lineage>
</organism>
<dbReference type="PANTHER" id="PTHR30069:SF29">
    <property type="entry name" value="HEMOGLOBIN AND HEMOGLOBIN-HAPTOGLOBIN-BINDING PROTEIN 1-RELATED"/>
    <property type="match status" value="1"/>
</dbReference>
<dbReference type="InterPro" id="IPR008969">
    <property type="entry name" value="CarboxyPept-like_regulatory"/>
</dbReference>
<comment type="subcellular location">
    <subcellularLocation>
        <location evidence="2">Cell outer membrane</location>
        <topology evidence="2">Multi-pass membrane protein</topology>
    </subcellularLocation>
</comment>
<keyword evidence="2" id="KW-1134">Transmembrane beta strand</keyword>
<dbReference type="GO" id="GO:0015344">
    <property type="term" value="F:siderophore uptake transmembrane transporter activity"/>
    <property type="evidence" value="ECO:0007669"/>
    <property type="project" value="TreeGrafter"/>
</dbReference>
<dbReference type="PANTHER" id="PTHR30069">
    <property type="entry name" value="TONB-DEPENDENT OUTER MEMBRANE RECEPTOR"/>
    <property type="match status" value="1"/>
</dbReference>
<dbReference type="SUPFAM" id="SSF49464">
    <property type="entry name" value="Carboxypeptidase regulatory domain-like"/>
    <property type="match status" value="1"/>
</dbReference>
<gene>
    <name evidence="5" type="ORF">CCAN12_750059</name>
</gene>
<dbReference type="PROSITE" id="PS52016">
    <property type="entry name" value="TONB_DEPENDENT_REC_3"/>
    <property type="match status" value="1"/>
</dbReference>
<dbReference type="GO" id="GO:0009279">
    <property type="term" value="C:cell outer membrane"/>
    <property type="evidence" value="ECO:0007669"/>
    <property type="project" value="UniProtKB-SubCell"/>
</dbReference>
<dbReference type="Proteomes" id="UP000044026">
    <property type="component" value="Unassembled WGS sequence"/>
</dbReference>
<sequence length="377" mass="41080">MRLKLTWMVMLFFTALQLSFAQEKTVKGTVKDASGVELPGVAVQIKGEQRGTETDFDGNYSLQVAPGKILVFSYLGMKNVEKTVGNSNTINVVMEEDTHQLGEVVVTGAMGISRSEKSLGYAVSKIGGEDIVKTKDPNLVNSLAGKAAGINITQQSGSVGGSSKIVIRGASSLSGDNQPLFVVDGMPINNTYLSNGIQGAVDYGNAAADINSLDVESMDILKGAAATALYGARAKNGAIIITTKRGKQGKMNLVYNTSIRMDRVAKLPDYQNEYSQGLDGRYSVTSFNGWGEKINGQTVKNFLGQDVTLQAYPDNVKNFFNTGTTQIHSFDLNGGDEKSDYRFWIYFNLTKWCYAIQFLQEKRFNLQCRAQIKSVVR</sequence>
<dbReference type="InterPro" id="IPR039426">
    <property type="entry name" value="TonB-dep_rcpt-like"/>
</dbReference>
<evidence type="ECO:0000256" key="2">
    <source>
        <dbReference type="PROSITE-ProRule" id="PRU01360"/>
    </source>
</evidence>
<keyword evidence="2" id="KW-0813">Transport</keyword>
<dbReference type="InterPro" id="IPR012910">
    <property type="entry name" value="Plug_dom"/>
</dbReference>
<comment type="similarity">
    <text evidence="2">Belongs to the TonB-dependent receptor family.</text>
</comment>
<accession>A0A0B7HMS4</accession>
<dbReference type="Pfam" id="PF07715">
    <property type="entry name" value="Plug"/>
    <property type="match status" value="1"/>
</dbReference>
<feature type="domain" description="TonB-dependent receptor plug" evidence="4">
    <location>
        <begin position="117"/>
        <end position="238"/>
    </location>
</feature>
<evidence type="ECO:0000256" key="3">
    <source>
        <dbReference type="SAM" id="SignalP"/>
    </source>
</evidence>
<keyword evidence="1 3" id="KW-0732">Signal</keyword>
<evidence type="ECO:0000313" key="6">
    <source>
        <dbReference type="Proteomes" id="UP000044026"/>
    </source>
</evidence>
<dbReference type="EMBL" id="CDOE01000073">
    <property type="protein sequence ID" value="CEN39177.1"/>
    <property type="molecule type" value="Genomic_DNA"/>
</dbReference>
<dbReference type="Gene3D" id="2.60.40.1120">
    <property type="entry name" value="Carboxypeptidase-like, regulatory domain"/>
    <property type="match status" value="1"/>
</dbReference>
<dbReference type="AlphaFoldDB" id="A0A0B7HMS4"/>
<keyword evidence="2" id="KW-0472">Membrane</keyword>
<feature type="chain" id="PRO_5002116111" evidence="3">
    <location>
        <begin position="22"/>
        <end position="377"/>
    </location>
</feature>
<dbReference type="NCBIfam" id="TIGR04057">
    <property type="entry name" value="SusC_RagA_signa"/>
    <property type="match status" value="1"/>
</dbReference>
<evidence type="ECO:0000313" key="5">
    <source>
        <dbReference type="EMBL" id="CEN39177.1"/>
    </source>
</evidence>
<dbReference type="SUPFAM" id="SSF56935">
    <property type="entry name" value="Porins"/>
    <property type="match status" value="1"/>
</dbReference>
<keyword evidence="2" id="KW-0998">Cell outer membrane</keyword>
<dbReference type="InterPro" id="IPR023997">
    <property type="entry name" value="TonB-dep_OMP_SusC/RagA_CS"/>
</dbReference>
<feature type="signal peptide" evidence="3">
    <location>
        <begin position="1"/>
        <end position="21"/>
    </location>
</feature>
<dbReference type="FunFam" id="2.60.40.1120:FF:000003">
    <property type="entry name" value="Outer membrane protein Omp121"/>
    <property type="match status" value="1"/>
</dbReference>
<dbReference type="Gene3D" id="2.170.130.10">
    <property type="entry name" value="TonB-dependent receptor, plug domain"/>
    <property type="match status" value="1"/>
</dbReference>
<name>A0A0B7HMS4_9FLAO</name>
<dbReference type="InterPro" id="IPR037066">
    <property type="entry name" value="Plug_dom_sf"/>
</dbReference>
<evidence type="ECO:0000259" key="4">
    <source>
        <dbReference type="Pfam" id="PF07715"/>
    </source>
</evidence>
<reference evidence="5 6" key="1">
    <citation type="submission" date="2015-01" db="EMBL/GenBank/DDBJ databases">
        <authorList>
            <person name="Xiang T."/>
            <person name="Song Y."/>
            <person name="Huang L."/>
            <person name="Wang B."/>
            <person name="Wu P."/>
        </authorList>
    </citation>
    <scope>NUCLEOTIDE SEQUENCE [LARGE SCALE GENOMIC DNA]</scope>
    <source>
        <strain evidence="5 6">Cc12</strain>
    </source>
</reference>
<evidence type="ECO:0000256" key="1">
    <source>
        <dbReference type="ARBA" id="ARBA00022729"/>
    </source>
</evidence>
<protein>
    <submittedName>
        <fullName evidence="5">TonB-linked outer membrane protein, SusC/RagA family</fullName>
    </submittedName>
</protein>
<dbReference type="Pfam" id="PF13715">
    <property type="entry name" value="CarbopepD_reg_2"/>
    <property type="match status" value="1"/>
</dbReference>